<dbReference type="AlphaFoldDB" id="A0A167AXQ7"/>
<keyword evidence="9" id="KW-1185">Reference proteome</keyword>
<evidence type="ECO:0000313" key="9">
    <source>
        <dbReference type="Proteomes" id="UP000076584"/>
    </source>
</evidence>
<dbReference type="InterPro" id="IPR011701">
    <property type="entry name" value="MFS"/>
</dbReference>
<protein>
    <submittedName>
        <fullName evidence="8">Major facilitator superfamily transporter</fullName>
    </submittedName>
</protein>
<keyword evidence="5 7" id="KW-0472">Membrane</keyword>
<evidence type="ECO:0000256" key="2">
    <source>
        <dbReference type="ARBA" id="ARBA00022448"/>
    </source>
</evidence>
<dbReference type="PANTHER" id="PTHR23504:SF6">
    <property type="entry name" value="MULTIDRUG TRANSPORTER, PUTATIVE (AFU_ORTHOLOGUE AFUA_4G08740)-RELATED"/>
    <property type="match status" value="1"/>
</dbReference>
<accession>A0A167AXQ7</accession>
<feature type="transmembrane region" description="Helical" evidence="7">
    <location>
        <begin position="398"/>
        <end position="416"/>
    </location>
</feature>
<dbReference type="GO" id="GO:0016020">
    <property type="term" value="C:membrane"/>
    <property type="evidence" value="ECO:0007669"/>
    <property type="project" value="UniProtKB-SubCell"/>
</dbReference>
<dbReference type="InterPro" id="IPR036259">
    <property type="entry name" value="MFS_trans_sf"/>
</dbReference>
<feature type="transmembrane region" description="Helical" evidence="7">
    <location>
        <begin position="436"/>
        <end position="463"/>
    </location>
</feature>
<proteinExistence type="predicted"/>
<dbReference type="PANTHER" id="PTHR23504">
    <property type="entry name" value="MAJOR FACILITATOR SUPERFAMILY DOMAIN-CONTAINING PROTEIN 10"/>
    <property type="match status" value="1"/>
</dbReference>
<feature type="transmembrane region" description="Helical" evidence="7">
    <location>
        <begin position="367"/>
        <end position="386"/>
    </location>
</feature>
<feature type="transmembrane region" description="Helical" evidence="7">
    <location>
        <begin position="509"/>
        <end position="526"/>
    </location>
</feature>
<feature type="region of interest" description="Disordered" evidence="6">
    <location>
        <begin position="263"/>
        <end position="297"/>
    </location>
</feature>
<evidence type="ECO:0000256" key="1">
    <source>
        <dbReference type="ARBA" id="ARBA00004141"/>
    </source>
</evidence>
<dbReference type="EMBL" id="LFIW01001839">
    <property type="protein sequence ID" value="KZL80649.1"/>
    <property type="molecule type" value="Genomic_DNA"/>
</dbReference>
<feature type="compositionally biased region" description="Low complexity" evidence="6">
    <location>
        <begin position="280"/>
        <end position="290"/>
    </location>
</feature>
<name>A0A167AXQ7_COLIC</name>
<dbReference type="Proteomes" id="UP000076584">
    <property type="component" value="Unassembled WGS sequence"/>
</dbReference>
<sequence length="540" mass="59394">MADHHVPARWSSLPRKGQLLVLCLIRITEPIVRFCVNSYIFYQLQSLDPSLPSDEVIKQASYLRTAYMLAQCTSSVIWGRVADSPRGGRKIVMLVGLTCTFLSMLFLGFISNFKQALLLHAIQGFSNSNIAIVRTMVSEVVPQKRFQARAFVLLPICTSIATILGPLIAGLTVEVKPQSQADDNIGNGSLLLRYPYALPALINAMVLLVSLLATFFFLEETLEPLRRRYDPGIAISRKLASLLCFSSRDQTLHYEAISLEPDESKEMSSIHSTEEDDEASPASSSNSVADNDQTDEKPVSVLPTRRIFTKKMLLVLFATVLLDVQIAVTSDAMFNLFSFPVSSEEEERHRSLPFRFGGGAGFKPHSLAWTTSIFGLTGLPFQLWVYPQVTQRLGTLKTWRYFMFAFPLIWFLYPYIAVMPSSTPPPSEKTGFFVWAYVVCLACAAGLFVGCVAPCQLILTALSSPHPSALGRTQGITFFVSTAVRASSSALAGSLLAYGLNRNMAGLPFWFSGIVGVVAIATSPFVKEGNGHEIQLPGDE</sequence>
<evidence type="ECO:0000256" key="7">
    <source>
        <dbReference type="SAM" id="Phobius"/>
    </source>
</evidence>
<evidence type="ECO:0000256" key="3">
    <source>
        <dbReference type="ARBA" id="ARBA00022692"/>
    </source>
</evidence>
<reference evidence="8 9" key="1">
    <citation type="submission" date="2015-06" db="EMBL/GenBank/DDBJ databases">
        <title>Survival trade-offs in plant roots during colonization by closely related pathogenic and mutualistic fungi.</title>
        <authorList>
            <person name="Hacquard S."/>
            <person name="Kracher B."/>
            <person name="Hiruma K."/>
            <person name="Weinman A."/>
            <person name="Muench P."/>
            <person name="Garrido Oter R."/>
            <person name="Ver Loren van Themaat E."/>
            <person name="Dallerey J.-F."/>
            <person name="Damm U."/>
            <person name="Henrissat B."/>
            <person name="Lespinet O."/>
            <person name="Thon M."/>
            <person name="Kemen E."/>
            <person name="McHardy A.C."/>
            <person name="Schulze-Lefert P."/>
            <person name="O'Connell R.J."/>
        </authorList>
    </citation>
    <scope>NUCLEOTIDE SEQUENCE [LARGE SCALE GENOMIC DNA]</scope>
    <source>
        <strain evidence="8 9">MAFF 238704</strain>
    </source>
</reference>
<dbReference type="GO" id="GO:0022857">
    <property type="term" value="F:transmembrane transporter activity"/>
    <property type="evidence" value="ECO:0007669"/>
    <property type="project" value="InterPro"/>
</dbReference>
<evidence type="ECO:0000256" key="6">
    <source>
        <dbReference type="SAM" id="MobiDB-lite"/>
    </source>
</evidence>
<keyword evidence="3 7" id="KW-0812">Transmembrane</keyword>
<dbReference type="Pfam" id="PF07690">
    <property type="entry name" value="MFS_1"/>
    <property type="match status" value="1"/>
</dbReference>
<keyword evidence="2" id="KW-0813">Transport</keyword>
<keyword evidence="4 7" id="KW-1133">Transmembrane helix</keyword>
<feature type="transmembrane region" description="Helical" evidence="7">
    <location>
        <begin position="149"/>
        <end position="169"/>
    </location>
</feature>
<feature type="transmembrane region" description="Helical" evidence="7">
    <location>
        <begin position="196"/>
        <end position="218"/>
    </location>
</feature>
<comment type="caution">
    <text evidence="8">The sequence shown here is derived from an EMBL/GenBank/DDBJ whole genome shotgun (WGS) entry which is preliminary data.</text>
</comment>
<feature type="transmembrane region" description="Helical" evidence="7">
    <location>
        <begin position="313"/>
        <end position="334"/>
    </location>
</feature>
<dbReference type="Gene3D" id="1.20.1250.20">
    <property type="entry name" value="MFS general substrate transporter like domains"/>
    <property type="match status" value="1"/>
</dbReference>
<comment type="subcellular location">
    <subcellularLocation>
        <location evidence="1">Membrane</location>
        <topology evidence="1">Multi-pass membrane protein</topology>
    </subcellularLocation>
</comment>
<dbReference type="SUPFAM" id="SSF103473">
    <property type="entry name" value="MFS general substrate transporter"/>
    <property type="match status" value="1"/>
</dbReference>
<evidence type="ECO:0000313" key="8">
    <source>
        <dbReference type="EMBL" id="KZL80649.1"/>
    </source>
</evidence>
<evidence type="ECO:0000256" key="4">
    <source>
        <dbReference type="ARBA" id="ARBA00022989"/>
    </source>
</evidence>
<organism evidence="8 9">
    <name type="scientific">Colletotrichum incanum</name>
    <name type="common">Soybean anthracnose fungus</name>
    <dbReference type="NCBI Taxonomy" id="1573173"/>
    <lineage>
        <taxon>Eukaryota</taxon>
        <taxon>Fungi</taxon>
        <taxon>Dikarya</taxon>
        <taxon>Ascomycota</taxon>
        <taxon>Pezizomycotina</taxon>
        <taxon>Sordariomycetes</taxon>
        <taxon>Hypocreomycetidae</taxon>
        <taxon>Glomerellales</taxon>
        <taxon>Glomerellaceae</taxon>
        <taxon>Colletotrichum</taxon>
        <taxon>Colletotrichum spaethianum species complex</taxon>
    </lineage>
</organism>
<gene>
    <name evidence="8" type="ORF">CI238_08315</name>
</gene>
<evidence type="ECO:0000256" key="5">
    <source>
        <dbReference type="ARBA" id="ARBA00023136"/>
    </source>
</evidence>
<feature type="transmembrane region" description="Helical" evidence="7">
    <location>
        <begin position="91"/>
        <end position="111"/>
    </location>
</feature>